<dbReference type="EMBL" id="JALJOV010000070">
    <property type="protein sequence ID" value="KAK9867685.1"/>
    <property type="molecule type" value="Genomic_DNA"/>
</dbReference>
<comment type="caution">
    <text evidence="2">The sequence shown here is derived from an EMBL/GenBank/DDBJ whole genome shotgun (WGS) entry which is preliminary data.</text>
</comment>
<evidence type="ECO:0000313" key="3">
    <source>
        <dbReference type="Proteomes" id="UP001485043"/>
    </source>
</evidence>
<gene>
    <name evidence="2" type="ORF">WJX84_003063</name>
</gene>
<proteinExistence type="predicted"/>
<evidence type="ECO:0000313" key="2">
    <source>
        <dbReference type="EMBL" id="KAK9867685.1"/>
    </source>
</evidence>
<keyword evidence="3" id="KW-1185">Reference proteome</keyword>
<protein>
    <submittedName>
        <fullName evidence="2">Uncharacterized protein</fullName>
    </submittedName>
</protein>
<feature type="compositionally biased region" description="Polar residues" evidence="1">
    <location>
        <begin position="18"/>
        <end position="30"/>
    </location>
</feature>
<accession>A0AAW1TDN8</accession>
<sequence length="175" mass="19819">MVARSPPPTARQARPAESFSNASARHNTLRASDPRPSPIVPDAGSPSYLQDNSRFDRDFIAAERTRKDELHRHDEARWDRVRGEAQARELIRQAAEEAVDAHERYLQPTGGARSNQSGGSFDILTLQYHNTPSGHQLQQEDEAKKNRAVQRSVFINRKQHPLPYDIITNQPHKAL</sequence>
<dbReference type="Proteomes" id="UP001485043">
    <property type="component" value="Unassembled WGS sequence"/>
</dbReference>
<dbReference type="AlphaFoldDB" id="A0AAW1TDN8"/>
<name>A0AAW1TDN8_9CHLO</name>
<reference evidence="2 3" key="1">
    <citation type="journal article" date="2024" name="Nat. Commun.">
        <title>Phylogenomics reveals the evolutionary origins of lichenization in chlorophyte algae.</title>
        <authorList>
            <person name="Puginier C."/>
            <person name="Libourel C."/>
            <person name="Otte J."/>
            <person name="Skaloud P."/>
            <person name="Haon M."/>
            <person name="Grisel S."/>
            <person name="Petersen M."/>
            <person name="Berrin J.G."/>
            <person name="Delaux P.M."/>
            <person name="Dal Grande F."/>
            <person name="Keller J."/>
        </authorList>
    </citation>
    <scope>NUCLEOTIDE SEQUENCE [LARGE SCALE GENOMIC DNA]</scope>
    <source>
        <strain evidence="2 3">SAG 2523</strain>
    </source>
</reference>
<feature type="region of interest" description="Disordered" evidence="1">
    <location>
        <begin position="1"/>
        <end position="54"/>
    </location>
</feature>
<organism evidence="2 3">
    <name type="scientific">Apatococcus fuscideae</name>
    <dbReference type="NCBI Taxonomy" id="2026836"/>
    <lineage>
        <taxon>Eukaryota</taxon>
        <taxon>Viridiplantae</taxon>
        <taxon>Chlorophyta</taxon>
        <taxon>core chlorophytes</taxon>
        <taxon>Trebouxiophyceae</taxon>
        <taxon>Chlorellales</taxon>
        <taxon>Chlorellaceae</taxon>
        <taxon>Apatococcus</taxon>
    </lineage>
</organism>
<evidence type="ECO:0000256" key="1">
    <source>
        <dbReference type="SAM" id="MobiDB-lite"/>
    </source>
</evidence>